<dbReference type="EMBL" id="LAZR01017916">
    <property type="protein sequence ID" value="KKL98466.1"/>
    <property type="molecule type" value="Genomic_DNA"/>
</dbReference>
<dbReference type="InterPro" id="IPR013762">
    <property type="entry name" value="Integrase-like_cat_sf"/>
</dbReference>
<feature type="domain" description="Core-binding (CB)" evidence="5">
    <location>
        <begin position="1"/>
        <end position="83"/>
    </location>
</feature>
<dbReference type="Gene3D" id="1.10.443.10">
    <property type="entry name" value="Intergrase catalytic core"/>
    <property type="match status" value="1"/>
</dbReference>
<keyword evidence="1" id="KW-0229">DNA integration</keyword>
<name>A0A0F9H683_9ZZZZ</name>
<dbReference type="InterPro" id="IPR002104">
    <property type="entry name" value="Integrase_catalytic"/>
</dbReference>
<dbReference type="PROSITE" id="PS51898">
    <property type="entry name" value="TYR_RECOMBINASE"/>
    <property type="match status" value="1"/>
</dbReference>
<keyword evidence="2" id="KW-0238">DNA-binding</keyword>
<dbReference type="PANTHER" id="PTHR30349:SF41">
    <property type="entry name" value="INTEGRASE_RECOMBINASE PROTEIN MJ0367-RELATED"/>
    <property type="match status" value="1"/>
</dbReference>
<dbReference type="InterPro" id="IPR004107">
    <property type="entry name" value="Integrase_SAM-like_N"/>
</dbReference>
<dbReference type="InterPro" id="IPR011010">
    <property type="entry name" value="DNA_brk_join_enz"/>
</dbReference>
<dbReference type="SUPFAM" id="SSF56349">
    <property type="entry name" value="DNA breaking-rejoining enzymes"/>
    <property type="match status" value="1"/>
</dbReference>
<dbReference type="InterPro" id="IPR050090">
    <property type="entry name" value="Tyrosine_recombinase_XerCD"/>
</dbReference>
<accession>A0A0F9H683</accession>
<evidence type="ECO:0000256" key="2">
    <source>
        <dbReference type="ARBA" id="ARBA00023125"/>
    </source>
</evidence>
<evidence type="ECO:0000256" key="1">
    <source>
        <dbReference type="ARBA" id="ARBA00022908"/>
    </source>
</evidence>
<evidence type="ECO:0000259" key="4">
    <source>
        <dbReference type="PROSITE" id="PS51898"/>
    </source>
</evidence>
<comment type="caution">
    <text evidence="6">The sequence shown here is derived from an EMBL/GenBank/DDBJ whole genome shotgun (WGS) entry which is preliminary data.</text>
</comment>
<evidence type="ECO:0000313" key="6">
    <source>
        <dbReference type="EMBL" id="KKL98466.1"/>
    </source>
</evidence>
<dbReference type="GO" id="GO:0006310">
    <property type="term" value="P:DNA recombination"/>
    <property type="evidence" value="ECO:0007669"/>
    <property type="project" value="UniProtKB-KW"/>
</dbReference>
<evidence type="ECO:0008006" key="7">
    <source>
        <dbReference type="Google" id="ProtNLM"/>
    </source>
</evidence>
<dbReference type="InterPro" id="IPR044068">
    <property type="entry name" value="CB"/>
</dbReference>
<evidence type="ECO:0000259" key="5">
    <source>
        <dbReference type="PROSITE" id="PS51900"/>
    </source>
</evidence>
<sequence length="309" mass="36732">MFYIEEFLNYLKSKQYCFSTLQTYKQELNHFKEYCIRYGIEDVKNTTKQMTFRYLATLHGTEIPTKAYCNRITKLIKYFRYLEDEGLIFLSPFRDYSLPKYHGKNYPVIEKAEMENILSNMNTDDPLCIRGKAIIELAYSSALRPREIYGLKIPDIEFERGLLFIEQSKNKKDRIVPVGKTALYWMKRYIREVRPRYIGDNNHSYVFISHRGGEKLTVWGVRWAIQESLLRSGLKPIKPYSLRGTAATQLLLNGMNVIHISKLLGHSRIETTQYYLRVDLKKLKKEIQAKHPRERMKKYLKDKEENHEV</sequence>
<dbReference type="GO" id="GO:0015074">
    <property type="term" value="P:DNA integration"/>
    <property type="evidence" value="ECO:0007669"/>
    <property type="project" value="UniProtKB-KW"/>
</dbReference>
<dbReference type="Gene3D" id="1.10.150.130">
    <property type="match status" value="1"/>
</dbReference>
<keyword evidence="3" id="KW-0233">DNA recombination</keyword>
<dbReference type="Pfam" id="PF02899">
    <property type="entry name" value="Phage_int_SAM_1"/>
    <property type="match status" value="1"/>
</dbReference>
<protein>
    <recommendedName>
        <fullName evidence="7">Tyr recombinase domain-containing protein</fullName>
    </recommendedName>
</protein>
<dbReference type="InterPro" id="IPR010998">
    <property type="entry name" value="Integrase_recombinase_N"/>
</dbReference>
<evidence type="ECO:0000256" key="3">
    <source>
        <dbReference type="ARBA" id="ARBA00023172"/>
    </source>
</evidence>
<dbReference type="PROSITE" id="PS51900">
    <property type="entry name" value="CB"/>
    <property type="match status" value="1"/>
</dbReference>
<dbReference type="Pfam" id="PF00589">
    <property type="entry name" value="Phage_integrase"/>
    <property type="match status" value="1"/>
</dbReference>
<dbReference type="PANTHER" id="PTHR30349">
    <property type="entry name" value="PHAGE INTEGRASE-RELATED"/>
    <property type="match status" value="1"/>
</dbReference>
<proteinExistence type="predicted"/>
<organism evidence="6">
    <name type="scientific">marine sediment metagenome</name>
    <dbReference type="NCBI Taxonomy" id="412755"/>
    <lineage>
        <taxon>unclassified sequences</taxon>
        <taxon>metagenomes</taxon>
        <taxon>ecological metagenomes</taxon>
    </lineage>
</organism>
<dbReference type="AlphaFoldDB" id="A0A0F9H683"/>
<reference evidence="6" key="1">
    <citation type="journal article" date="2015" name="Nature">
        <title>Complex archaea that bridge the gap between prokaryotes and eukaryotes.</title>
        <authorList>
            <person name="Spang A."/>
            <person name="Saw J.H."/>
            <person name="Jorgensen S.L."/>
            <person name="Zaremba-Niedzwiedzka K."/>
            <person name="Martijn J."/>
            <person name="Lind A.E."/>
            <person name="van Eijk R."/>
            <person name="Schleper C."/>
            <person name="Guy L."/>
            <person name="Ettema T.J."/>
        </authorList>
    </citation>
    <scope>NUCLEOTIDE SEQUENCE</scope>
</reference>
<gene>
    <name evidence="6" type="ORF">LCGC14_1824120</name>
</gene>
<feature type="domain" description="Tyr recombinase" evidence="4">
    <location>
        <begin position="104"/>
        <end position="288"/>
    </location>
</feature>
<dbReference type="GO" id="GO:0003677">
    <property type="term" value="F:DNA binding"/>
    <property type="evidence" value="ECO:0007669"/>
    <property type="project" value="UniProtKB-KW"/>
</dbReference>